<keyword evidence="1" id="KW-0862">Zinc</keyword>
<evidence type="ECO:0000259" key="4">
    <source>
        <dbReference type="PROSITE" id="PS50089"/>
    </source>
</evidence>
<feature type="compositionally biased region" description="Polar residues" evidence="3">
    <location>
        <begin position="1"/>
        <end position="17"/>
    </location>
</feature>
<evidence type="ECO:0000313" key="6">
    <source>
        <dbReference type="Proteomes" id="UP000030748"/>
    </source>
</evidence>
<accession>A0A022RAJ6</accession>
<dbReference type="InterPro" id="IPR013083">
    <property type="entry name" value="Znf_RING/FYVE/PHD"/>
</dbReference>
<gene>
    <name evidence="5" type="ORF">MIMGU_mgv1a003319mg</name>
</gene>
<protein>
    <recommendedName>
        <fullName evidence="4">RING-type domain-containing protein</fullName>
    </recommendedName>
</protein>
<feature type="region of interest" description="Disordered" evidence="3">
    <location>
        <begin position="412"/>
        <end position="447"/>
    </location>
</feature>
<keyword evidence="6" id="KW-1185">Reference proteome</keyword>
<name>A0A022RAJ6_ERYGU</name>
<feature type="domain" description="RING-type" evidence="4">
    <location>
        <begin position="541"/>
        <end position="579"/>
    </location>
</feature>
<evidence type="ECO:0000256" key="1">
    <source>
        <dbReference type="PROSITE-ProRule" id="PRU00175"/>
    </source>
</evidence>
<keyword evidence="2" id="KW-0175">Coiled coil</keyword>
<dbReference type="STRING" id="4155.A0A022RAJ6"/>
<dbReference type="EMBL" id="KI630578">
    <property type="protein sequence ID" value="EYU37019.1"/>
    <property type="molecule type" value="Genomic_DNA"/>
</dbReference>
<sequence length="592" mass="66426">MDYSDNNSIMSEQSSSDLGEIERERVRQIFREWNINSDAKGHFPSNHNRIIPNNREGPQIKRACDDGPVIAHSDIGLRRRPIRRLCGRQSLLDLLMKFQCERNGEIQCLLEQRPVSDFAHRNRIQALLRGRFLRNERVMPEKGPSSVASTELGLLRRRHTVSGLREGFLSKLDNSASTSANTAESDSSVVDVSNGELDYTCNEIETAGILTSSDLENDVIQVTQVDDPVSHEENEQQVSLDNDDNGQDVSLDVGIAQNRDERVSDSELTQQESSSTHVEDEIINAVITSESTTLETEDTDEVISVHIADVDRNIDERFDRQVDSAQVDEFQQNSVNDIEESQHDDLQEAINSWLELPSGEAGASSITGPAFYFPDEDGAHGSEIRELFSRGRVSSLLRSGFRESLDQVLQSRVERQGRASGDTSSSHDSLVEQDQGQNGHSFAPTSNIVGGSHPFWDEYEGANLPRISSNQQLGMEWEVVNQLRLDMARLQQRMDNMQSILEQCIDMQIELQRSVQQEANASDNTPFDESKWDYVRRGICCLCCHDNIDSLLYRCGHMCACSKCAEKLVEGAGKCPMCHAPVVEVVRAYFIQ</sequence>
<evidence type="ECO:0000313" key="5">
    <source>
        <dbReference type="EMBL" id="EYU37019.1"/>
    </source>
</evidence>
<dbReference type="AlphaFoldDB" id="A0A022RAJ6"/>
<dbReference type="GO" id="GO:0008270">
    <property type="term" value="F:zinc ion binding"/>
    <property type="evidence" value="ECO:0007669"/>
    <property type="project" value="UniProtKB-KW"/>
</dbReference>
<dbReference type="eggNOG" id="KOG4172">
    <property type="taxonomic scope" value="Eukaryota"/>
</dbReference>
<dbReference type="PROSITE" id="PS50089">
    <property type="entry name" value="ZF_RING_2"/>
    <property type="match status" value="1"/>
</dbReference>
<keyword evidence="1" id="KW-0863">Zinc-finger</keyword>
<reference evidence="5 6" key="1">
    <citation type="journal article" date="2013" name="Proc. Natl. Acad. Sci. U.S.A.">
        <title>Fine-scale variation in meiotic recombination in Mimulus inferred from population shotgun sequencing.</title>
        <authorList>
            <person name="Hellsten U."/>
            <person name="Wright K.M."/>
            <person name="Jenkins J."/>
            <person name="Shu S."/>
            <person name="Yuan Y."/>
            <person name="Wessler S.R."/>
            <person name="Schmutz J."/>
            <person name="Willis J.H."/>
            <person name="Rokhsar D.S."/>
        </authorList>
    </citation>
    <scope>NUCLEOTIDE SEQUENCE [LARGE SCALE GENOMIC DNA]</scope>
    <source>
        <strain evidence="6">cv. DUN x IM62</strain>
    </source>
</reference>
<dbReference type="Proteomes" id="UP000030748">
    <property type="component" value="Unassembled WGS sequence"/>
</dbReference>
<dbReference type="Pfam" id="PF13920">
    <property type="entry name" value="zf-C3HC4_3"/>
    <property type="match status" value="1"/>
</dbReference>
<evidence type="ECO:0000256" key="3">
    <source>
        <dbReference type="SAM" id="MobiDB-lite"/>
    </source>
</evidence>
<feature type="region of interest" description="Disordered" evidence="3">
    <location>
        <begin position="258"/>
        <end position="277"/>
    </location>
</feature>
<organism evidence="5 6">
    <name type="scientific">Erythranthe guttata</name>
    <name type="common">Yellow monkey flower</name>
    <name type="synonym">Mimulus guttatus</name>
    <dbReference type="NCBI Taxonomy" id="4155"/>
    <lineage>
        <taxon>Eukaryota</taxon>
        <taxon>Viridiplantae</taxon>
        <taxon>Streptophyta</taxon>
        <taxon>Embryophyta</taxon>
        <taxon>Tracheophyta</taxon>
        <taxon>Spermatophyta</taxon>
        <taxon>Magnoliopsida</taxon>
        <taxon>eudicotyledons</taxon>
        <taxon>Gunneridae</taxon>
        <taxon>Pentapetalae</taxon>
        <taxon>asterids</taxon>
        <taxon>lamiids</taxon>
        <taxon>Lamiales</taxon>
        <taxon>Phrymaceae</taxon>
        <taxon>Erythranthe</taxon>
    </lineage>
</organism>
<keyword evidence="1" id="KW-0479">Metal-binding</keyword>
<feature type="region of interest" description="Disordered" evidence="3">
    <location>
        <begin position="1"/>
        <end position="21"/>
    </location>
</feature>
<dbReference type="Gene3D" id="3.30.40.10">
    <property type="entry name" value="Zinc/RING finger domain, C3HC4 (zinc finger)"/>
    <property type="match status" value="1"/>
</dbReference>
<dbReference type="PANTHER" id="PTHR46519:SF3">
    <property type="entry name" value="RING_U-BOX SUPERFAMILY PROTEIN"/>
    <property type="match status" value="1"/>
</dbReference>
<feature type="region of interest" description="Disordered" evidence="3">
    <location>
        <begin position="228"/>
        <end position="248"/>
    </location>
</feature>
<feature type="compositionally biased region" description="Polar residues" evidence="3">
    <location>
        <begin position="266"/>
        <end position="276"/>
    </location>
</feature>
<dbReference type="InterPro" id="IPR001841">
    <property type="entry name" value="Znf_RING"/>
</dbReference>
<dbReference type="PANTHER" id="PTHR46519">
    <property type="entry name" value="RING/U-BOX SUPERFAMILY PROTEIN"/>
    <property type="match status" value="1"/>
</dbReference>
<feature type="coiled-coil region" evidence="2">
    <location>
        <begin position="480"/>
        <end position="507"/>
    </location>
</feature>
<dbReference type="CDD" id="cd16647">
    <property type="entry name" value="mRING-HC-C3HC5_NEU1"/>
    <property type="match status" value="1"/>
</dbReference>
<proteinExistence type="predicted"/>
<evidence type="ECO:0000256" key="2">
    <source>
        <dbReference type="SAM" id="Coils"/>
    </source>
</evidence>
<feature type="compositionally biased region" description="Polar residues" evidence="3">
    <location>
        <begin position="421"/>
        <end position="447"/>
    </location>
</feature>